<dbReference type="PANTHER" id="PTHR16209">
    <property type="entry name" value="VESICULAR, OVEREXPRESSED IN CANCER, PROSURVIVAL PROTEIN 1"/>
    <property type="match status" value="1"/>
</dbReference>
<feature type="region of interest" description="Disordered" evidence="1">
    <location>
        <begin position="187"/>
        <end position="209"/>
    </location>
</feature>
<protein>
    <recommendedName>
        <fullName evidence="6">WW domain binding protein 1</fullName>
    </recommendedName>
</protein>
<feature type="transmembrane region" description="Helical" evidence="2">
    <location>
        <begin position="56"/>
        <end position="74"/>
    </location>
</feature>
<dbReference type="InterPro" id="IPR051994">
    <property type="entry name" value="WW_domain-binding"/>
</dbReference>
<evidence type="ECO:0000313" key="5">
    <source>
        <dbReference type="Proteomes" id="UP000008672"/>
    </source>
</evidence>
<evidence type="ECO:0000256" key="3">
    <source>
        <dbReference type="SAM" id="SignalP"/>
    </source>
</evidence>
<keyword evidence="3" id="KW-0732">Signal</keyword>
<reference evidence="5" key="1">
    <citation type="submission" date="2011-08" db="EMBL/GenBank/DDBJ databases">
        <title>The draft genome of Latimeria chalumnae.</title>
        <authorList>
            <person name="Di Palma F."/>
            <person name="Alfoldi J."/>
            <person name="Johnson J."/>
            <person name="Berlin A."/>
            <person name="Gnerre S."/>
            <person name="Jaffe D."/>
            <person name="MacCallum I."/>
            <person name="Young S."/>
            <person name="Walker B.J."/>
            <person name="Lander E."/>
            <person name="Lindblad-Toh K."/>
        </authorList>
    </citation>
    <scope>NUCLEOTIDE SEQUENCE [LARGE SCALE GENOMIC DNA]</scope>
    <source>
        <strain evidence="5">Wild caught</strain>
    </source>
</reference>
<accession>H3B3X4</accession>
<dbReference type="InterPro" id="IPR021684">
    <property type="entry name" value="WBP1-like"/>
</dbReference>
<dbReference type="Ensembl" id="ENSLACT00000016709.1">
    <property type="protein sequence ID" value="ENSLACP00000016595.1"/>
    <property type="gene ID" value="ENSLACG00000014625.2"/>
</dbReference>
<reference evidence="4" key="3">
    <citation type="submission" date="2025-09" db="UniProtKB">
        <authorList>
            <consortium name="Ensembl"/>
        </authorList>
    </citation>
    <scope>IDENTIFICATION</scope>
</reference>
<feature type="chain" id="PRO_5003579770" description="WW domain binding protein 1" evidence="3">
    <location>
        <begin position="24"/>
        <end position="225"/>
    </location>
</feature>
<keyword evidence="2" id="KW-0472">Membrane</keyword>
<dbReference type="HOGENOM" id="CLU_046863_0_0_1"/>
<dbReference type="AlphaFoldDB" id="H3B3X4"/>
<name>H3B3X4_LATCH</name>
<evidence type="ECO:0000256" key="2">
    <source>
        <dbReference type="SAM" id="Phobius"/>
    </source>
</evidence>
<keyword evidence="2" id="KW-0812">Transmembrane</keyword>
<dbReference type="GeneTree" id="ENSGT00950000183109"/>
<organism evidence="4 5">
    <name type="scientific">Latimeria chalumnae</name>
    <name type="common">Coelacanth</name>
    <dbReference type="NCBI Taxonomy" id="7897"/>
    <lineage>
        <taxon>Eukaryota</taxon>
        <taxon>Metazoa</taxon>
        <taxon>Chordata</taxon>
        <taxon>Craniata</taxon>
        <taxon>Vertebrata</taxon>
        <taxon>Euteleostomi</taxon>
        <taxon>Coelacanthiformes</taxon>
        <taxon>Coelacanthidae</taxon>
        <taxon>Latimeria</taxon>
    </lineage>
</organism>
<proteinExistence type="predicted"/>
<keyword evidence="2" id="KW-1133">Transmembrane helix</keyword>
<dbReference type="Bgee" id="ENSLACG00000014625">
    <property type="expression patterns" value="Expressed in pelvic fin and 3 other cell types or tissues"/>
</dbReference>
<dbReference type="PANTHER" id="PTHR16209:SF7">
    <property type="entry name" value="WW DOMAIN BINDING PROTEIN 1 ISOFORM X1"/>
    <property type="match status" value="1"/>
</dbReference>
<gene>
    <name evidence="4" type="primary">LOC102361423</name>
</gene>
<keyword evidence="5" id="KW-1185">Reference proteome</keyword>
<feature type="signal peptide" evidence="3">
    <location>
        <begin position="1"/>
        <end position="23"/>
    </location>
</feature>
<dbReference type="Pfam" id="PF11669">
    <property type="entry name" value="WBP-1"/>
    <property type="match status" value="1"/>
</dbReference>
<evidence type="ECO:0008006" key="6">
    <source>
        <dbReference type="Google" id="ProtNLM"/>
    </source>
</evidence>
<dbReference type="EMBL" id="AFYH01062959">
    <property type="status" value="NOT_ANNOTATED_CDS"/>
    <property type="molecule type" value="Genomic_DNA"/>
</dbReference>
<dbReference type="EMBL" id="AFYH01062958">
    <property type="status" value="NOT_ANNOTATED_CDS"/>
    <property type="molecule type" value="Genomic_DNA"/>
</dbReference>
<dbReference type="Proteomes" id="UP000008672">
    <property type="component" value="Unassembled WGS sequence"/>
</dbReference>
<sequence length="225" mass="25456">MPRVRLQPFNFLFFCTGAGLVQGKEYCFGVNSEPYRCETGYCCGETECCTYYYELWWFWLVWTIIIMLSCCCAYRHRRVKMRLQQEQRQREISLMAYQGAASTFAPPPPLNLLNVRFWTNCKLPAYEEVAGHPPTPPPPYSEEEGEPNGWESHICAQGSDSCTFSSSDRLDDDGVEGAELHAVDASAPWNKDLGPTASNGAEVHQEDTSRRRHITGDSGIEVCIC</sequence>
<dbReference type="OMA" id="EQRMCKV"/>
<evidence type="ECO:0000313" key="4">
    <source>
        <dbReference type="Ensembl" id="ENSLACP00000016595.1"/>
    </source>
</evidence>
<reference evidence="4" key="2">
    <citation type="submission" date="2025-08" db="UniProtKB">
        <authorList>
            <consortium name="Ensembl"/>
        </authorList>
    </citation>
    <scope>IDENTIFICATION</scope>
</reference>
<evidence type="ECO:0000256" key="1">
    <source>
        <dbReference type="SAM" id="MobiDB-lite"/>
    </source>
</evidence>